<dbReference type="GO" id="GO:0008658">
    <property type="term" value="F:penicillin binding"/>
    <property type="evidence" value="ECO:0007669"/>
    <property type="project" value="InterPro"/>
</dbReference>
<dbReference type="InterPro" id="IPR007887">
    <property type="entry name" value="MecA_N"/>
</dbReference>
<evidence type="ECO:0000256" key="1">
    <source>
        <dbReference type="ARBA" id="ARBA00004370"/>
    </source>
</evidence>
<keyword evidence="3" id="KW-0472">Membrane</keyword>
<dbReference type="EMBL" id="BOOQ01000043">
    <property type="protein sequence ID" value="GII49554.1"/>
    <property type="molecule type" value="Genomic_DNA"/>
</dbReference>
<protein>
    <submittedName>
        <fullName evidence="8">Penicillin-binding protein</fullName>
    </submittedName>
</protein>
<evidence type="ECO:0000259" key="6">
    <source>
        <dbReference type="Pfam" id="PF03717"/>
    </source>
</evidence>
<dbReference type="AlphaFoldDB" id="A0A8J3UP93"/>
<dbReference type="Gene3D" id="3.40.710.10">
    <property type="entry name" value="DD-peptidase/beta-lactamase superfamily"/>
    <property type="match status" value="1"/>
</dbReference>
<dbReference type="GO" id="GO:0071555">
    <property type="term" value="P:cell wall organization"/>
    <property type="evidence" value="ECO:0007669"/>
    <property type="project" value="TreeGrafter"/>
</dbReference>
<accession>A0A8J3UP93</accession>
<dbReference type="GO" id="GO:0046677">
    <property type="term" value="P:response to antibiotic"/>
    <property type="evidence" value="ECO:0007669"/>
    <property type="project" value="InterPro"/>
</dbReference>
<dbReference type="InterPro" id="IPR001460">
    <property type="entry name" value="PCN-bd_Tpept"/>
</dbReference>
<evidence type="ECO:0000259" key="7">
    <source>
        <dbReference type="Pfam" id="PF05223"/>
    </source>
</evidence>
<comment type="subcellular location">
    <subcellularLocation>
        <location evidence="1">Membrane</location>
    </subcellularLocation>
</comment>
<gene>
    <name evidence="8" type="ORF">Psi02_59780</name>
</gene>
<comment type="similarity">
    <text evidence="2">Belongs to the transpeptidase family.</text>
</comment>
<dbReference type="InterPro" id="IPR036138">
    <property type="entry name" value="PBP_dimer_sf"/>
</dbReference>
<evidence type="ECO:0000313" key="8">
    <source>
        <dbReference type="EMBL" id="GII49554.1"/>
    </source>
</evidence>
<proteinExistence type="inferred from homology"/>
<dbReference type="InterPro" id="IPR005311">
    <property type="entry name" value="PBP_dimer"/>
</dbReference>
<dbReference type="Gene3D" id="3.90.1310.10">
    <property type="entry name" value="Penicillin-binding protein 2a (Domain 2)"/>
    <property type="match status" value="1"/>
</dbReference>
<evidence type="ECO:0000256" key="3">
    <source>
        <dbReference type="ARBA" id="ARBA00023136"/>
    </source>
</evidence>
<dbReference type="InterPro" id="IPR012338">
    <property type="entry name" value="Beta-lactam/transpept-like"/>
</dbReference>
<feature type="region of interest" description="Disordered" evidence="4">
    <location>
        <begin position="519"/>
        <end position="538"/>
    </location>
</feature>
<dbReference type="SUPFAM" id="SSF56601">
    <property type="entry name" value="beta-lactamase/transpeptidase-like"/>
    <property type="match status" value="1"/>
</dbReference>
<name>A0A8J3UP93_9ACTN</name>
<sequence length="640" mass="67176">MSVHARVLRAALAIGLVAPMLTGCFEEPSPHEAVRGFLVGWQTGDYADAAQRVDGDPATVRSALQNFEVQLDAASIRFSLTGIQRTGDDAKAEFHAQVDLGENNPLWEYDGALPMHLVDGVWKVRWSPSIIHPDLHAGQRLAVATVPEGRKPVLDNQGNPLQEETKLYVAGVYPAKVKDPGRLCDQLSKVTGFAQDRLLSRILSSPPREFVPLATFGGTKYASIQAKLAAIKDLEIQPDTPPVAPKSPVQIVGRVAAITPEAEQQLGGPQRAGDTVGRDGLQKAYQDQLTGSTETRVVILDTATSDQVKELKAWPGRKNESVRTTIDSRVQHAGDGAVAGSRPAALVAVNATTGEVLAVSTNQLNQEKDALAGKYPPGTAFSIVASDALLKGGLKPSQRLPCSADRTVGGARFTQPGLLGAVTPTFSGDFAQGCVTALASLARRVDGAAIAESASKFGIGGDWGLPLKTFTGSIPEAATDAAVAKMIAGRSVQVSPLSMALVAAAVDSGTWRPPVLVTSPSTPDASAEAPPTVPPAPQVLDPARVETLRTLMRLGVTHGTARGAAARGEPVHGVASEVTQVVKKKRTNLSWFVGYQGDVAVAVLSHSADATTSAVIAGDFFRYLQKQSDPQTNAPVDSQT</sequence>
<dbReference type="Pfam" id="PF00905">
    <property type="entry name" value="Transpeptidase"/>
    <property type="match status" value="1"/>
</dbReference>
<dbReference type="GO" id="GO:0005886">
    <property type="term" value="C:plasma membrane"/>
    <property type="evidence" value="ECO:0007669"/>
    <property type="project" value="TreeGrafter"/>
</dbReference>
<dbReference type="SUPFAM" id="SSF56519">
    <property type="entry name" value="Penicillin binding protein dimerisation domain"/>
    <property type="match status" value="1"/>
</dbReference>
<dbReference type="PROSITE" id="PS51257">
    <property type="entry name" value="PROKAR_LIPOPROTEIN"/>
    <property type="match status" value="1"/>
</dbReference>
<organism evidence="8 9">
    <name type="scientific">Planotetraspora silvatica</name>
    <dbReference type="NCBI Taxonomy" id="234614"/>
    <lineage>
        <taxon>Bacteria</taxon>
        <taxon>Bacillati</taxon>
        <taxon>Actinomycetota</taxon>
        <taxon>Actinomycetes</taxon>
        <taxon>Streptosporangiales</taxon>
        <taxon>Streptosporangiaceae</taxon>
        <taxon>Planotetraspora</taxon>
    </lineage>
</organism>
<feature type="domain" description="Penicillin-binding protein transpeptidase" evidence="5">
    <location>
        <begin position="345"/>
        <end position="608"/>
    </location>
</feature>
<evidence type="ECO:0000256" key="4">
    <source>
        <dbReference type="SAM" id="MobiDB-lite"/>
    </source>
</evidence>
<evidence type="ECO:0000256" key="2">
    <source>
        <dbReference type="ARBA" id="ARBA00007171"/>
    </source>
</evidence>
<comment type="caution">
    <text evidence="8">The sequence shown here is derived from an EMBL/GenBank/DDBJ whole genome shotgun (WGS) entry which is preliminary data.</text>
</comment>
<feature type="domain" description="NTF2-like N-terminal transpeptidase" evidence="7">
    <location>
        <begin position="29"/>
        <end position="139"/>
    </location>
</feature>
<dbReference type="GO" id="GO:0071972">
    <property type="term" value="F:peptidoglycan L,D-transpeptidase activity"/>
    <property type="evidence" value="ECO:0007669"/>
    <property type="project" value="TreeGrafter"/>
</dbReference>
<dbReference type="Pfam" id="PF03717">
    <property type="entry name" value="PBP_dimer"/>
    <property type="match status" value="1"/>
</dbReference>
<evidence type="ECO:0000259" key="5">
    <source>
        <dbReference type="Pfam" id="PF00905"/>
    </source>
</evidence>
<dbReference type="Pfam" id="PF05223">
    <property type="entry name" value="MecA_N"/>
    <property type="match status" value="1"/>
</dbReference>
<dbReference type="PANTHER" id="PTHR30627">
    <property type="entry name" value="PEPTIDOGLYCAN D,D-TRANSPEPTIDASE"/>
    <property type="match status" value="1"/>
</dbReference>
<reference evidence="8" key="1">
    <citation type="submission" date="2021-01" db="EMBL/GenBank/DDBJ databases">
        <title>Whole genome shotgun sequence of Planotetraspora silvatica NBRC 100141.</title>
        <authorList>
            <person name="Komaki H."/>
            <person name="Tamura T."/>
        </authorList>
    </citation>
    <scope>NUCLEOTIDE SEQUENCE</scope>
    <source>
        <strain evidence="8">NBRC 100141</strain>
    </source>
</reference>
<feature type="domain" description="Penicillin-binding protein dimerisation" evidence="6">
    <location>
        <begin position="152"/>
        <end position="302"/>
    </location>
</feature>
<dbReference type="InterPro" id="IPR050515">
    <property type="entry name" value="Beta-lactam/transpept"/>
</dbReference>
<keyword evidence="9" id="KW-1185">Reference proteome</keyword>
<evidence type="ECO:0000313" key="9">
    <source>
        <dbReference type="Proteomes" id="UP000644610"/>
    </source>
</evidence>
<dbReference type="PANTHER" id="PTHR30627:SF24">
    <property type="entry name" value="PENICILLIN-BINDING PROTEIN 4B"/>
    <property type="match status" value="1"/>
</dbReference>
<dbReference type="Proteomes" id="UP000644610">
    <property type="component" value="Unassembled WGS sequence"/>
</dbReference>